<sequence length="201" mass="20554">APNVEVIVGLEPDLVLGATDWGGERPALEAAGITVLTTPWLGSVPDIFAAIETIAAAIDSISEGAKLVGRIAREIVEAEALVLGAPEIRAAFLYAGTPGDPPYAAGTGAIENELILRAGGTNVFADIESAQVSFESILEKDPAVIFTAPSQVENLIANPLLQGVSAIRDGRVVGIRASVIASTQVSQGLGVMIEALHGIAP</sequence>
<dbReference type="AlphaFoldDB" id="X0U7G1"/>
<reference evidence="2" key="1">
    <citation type="journal article" date="2014" name="Front. Microbiol.">
        <title>High frequency of phylogenetically diverse reductive dehalogenase-homologous genes in deep subseafloor sedimentary metagenomes.</title>
        <authorList>
            <person name="Kawai M."/>
            <person name="Futagami T."/>
            <person name="Toyoda A."/>
            <person name="Takaki Y."/>
            <person name="Nishi S."/>
            <person name="Hori S."/>
            <person name="Arai W."/>
            <person name="Tsubouchi T."/>
            <person name="Morono Y."/>
            <person name="Uchiyama I."/>
            <person name="Ito T."/>
            <person name="Fujiyama A."/>
            <person name="Inagaki F."/>
            <person name="Takami H."/>
        </authorList>
    </citation>
    <scope>NUCLEOTIDE SEQUENCE</scope>
    <source>
        <strain evidence="2">Expedition CK06-06</strain>
    </source>
</reference>
<protein>
    <recommendedName>
        <fullName evidence="1">Fe/B12 periplasmic-binding domain-containing protein</fullName>
    </recommendedName>
</protein>
<gene>
    <name evidence="2" type="ORF">S01H1_39895</name>
</gene>
<dbReference type="PROSITE" id="PS50983">
    <property type="entry name" value="FE_B12_PBP"/>
    <property type="match status" value="1"/>
</dbReference>
<name>X0U7G1_9ZZZZ</name>
<evidence type="ECO:0000313" key="2">
    <source>
        <dbReference type="EMBL" id="GAG01734.1"/>
    </source>
</evidence>
<dbReference type="Pfam" id="PF01497">
    <property type="entry name" value="Peripla_BP_2"/>
    <property type="match status" value="1"/>
</dbReference>
<feature type="non-terminal residue" evidence="2">
    <location>
        <position position="1"/>
    </location>
</feature>
<accession>X0U7G1</accession>
<dbReference type="SUPFAM" id="SSF53807">
    <property type="entry name" value="Helical backbone' metal receptor"/>
    <property type="match status" value="1"/>
</dbReference>
<evidence type="ECO:0000259" key="1">
    <source>
        <dbReference type="PROSITE" id="PS50983"/>
    </source>
</evidence>
<dbReference type="Gene3D" id="3.40.50.1980">
    <property type="entry name" value="Nitrogenase molybdenum iron protein domain"/>
    <property type="match status" value="2"/>
</dbReference>
<dbReference type="PANTHER" id="PTHR30535:SF34">
    <property type="entry name" value="MOLYBDATE-BINDING PROTEIN MOLA"/>
    <property type="match status" value="1"/>
</dbReference>
<proteinExistence type="predicted"/>
<comment type="caution">
    <text evidence="2">The sequence shown here is derived from an EMBL/GenBank/DDBJ whole genome shotgun (WGS) entry which is preliminary data.</text>
</comment>
<dbReference type="InterPro" id="IPR002491">
    <property type="entry name" value="ABC_transptr_periplasmic_BD"/>
</dbReference>
<organism evidence="2">
    <name type="scientific">marine sediment metagenome</name>
    <dbReference type="NCBI Taxonomy" id="412755"/>
    <lineage>
        <taxon>unclassified sequences</taxon>
        <taxon>metagenomes</taxon>
        <taxon>ecological metagenomes</taxon>
    </lineage>
</organism>
<dbReference type="PANTHER" id="PTHR30535">
    <property type="entry name" value="VITAMIN B12-BINDING PROTEIN"/>
    <property type="match status" value="1"/>
</dbReference>
<feature type="domain" description="Fe/B12 periplasmic-binding" evidence="1">
    <location>
        <begin position="1"/>
        <end position="201"/>
    </location>
</feature>
<dbReference type="EMBL" id="BARS01025221">
    <property type="protein sequence ID" value="GAG01734.1"/>
    <property type="molecule type" value="Genomic_DNA"/>
</dbReference>
<dbReference type="InterPro" id="IPR050902">
    <property type="entry name" value="ABC_Transporter_SBP"/>
</dbReference>